<keyword evidence="1" id="KW-0812">Transmembrane</keyword>
<sequence>MGRVGRWGRGGRRGLRRSRRASGAGVVLVVAFVVSGCLAPRTTAAMIPTWCADQSAIVVLGDSHSTGYGLPDYPGGGAFEPTGAGWTSTVLRRASDEWGTVTTVLAHNGALAADFRPGGRWPETTSASEYVHDVQPALVIVALGANEFASDLAPTEFDEHYRGLVAELQRASPRSAVLLLVPPEMGARLVPDPVYSWDAYTAVIETVAAEKGAELLDLGQYLPPGGTPEAEGLYLADAAHLTEAGHRVVHAAVWTFLEASCAQ</sequence>
<dbReference type="SUPFAM" id="SSF52266">
    <property type="entry name" value="SGNH hydrolase"/>
    <property type="match status" value="1"/>
</dbReference>
<proteinExistence type="predicted"/>
<keyword evidence="1" id="KW-0472">Membrane</keyword>
<accession>H8G7M6</accession>
<evidence type="ECO:0000256" key="1">
    <source>
        <dbReference type="SAM" id="Phobius"/>
    </source>
</evidence>
<feature type="domain" description="SGNH hydrolase-type esterase" evidence="2">
    <location>
        <begin position="59"/>
        <end position="248"/>
    </location>
</feature>
<dbReference type="Pfam" id="PF13472">
    <property type="entry name" value="Lipase_GDSL_2"/>
    <property type="match status" value="1"/>
</dbReference>
<dbReference type="CDD" id="cd00229">
    <property type="entry name" value="SGNH_hydrolase"/>
    <property type="match status" value="1"/>
</dbReference>
<keyword evidence="4" id="KW-1185">Reference proteome</keyword>
<dbReference type="PANTHER" id="PTHR30383:SF29">
    <property type="entry name" value="SGNH HYDROLASE-TYPE ESTERASE DOMAIN-CONTAINING PROTEIN"/>
    <property type="match status" value="1"/>
</dbReference>
<dbReference type="HOGENOM" id="CLU_1106490_0_0_11"/>
<evidence type="ECO:0000313" key="4">
    <source>
        <dbReference type="Proteomes" id="UP000004705"/>
    </source>
</evidence>
<feature type="transmembrane region" description="Helical" evidence="1">
    <location>
        <begin position="21"/>
        <end position="41"/>
    </location>
</feature>
<dbReference type="AlphaFoldDB" id="H8G7M6"/>
<keyword evidence="1" id="KW-1133">Transmembrane helix</keyword>
<name>H8G7M6_9PSEU</name>
<dbReference type="InterPro" id="IPR036514">
    <property type="entry name" value="SGNH_hydro_sf"/>
</dbReference>
<evidence type="ECO:0000313" key="3">
    <source>
        <dbReference type="EMBL" id="EHY90389.1"/>
    </source>
</evidence>
<evidence type="ECO:0000259" key="2">
    <source>
        <dbReference type="Pfam" id="PF13472"/>
    </source>
</evidence>
<organism evidence="3 4">
    <name type="scientific">Saccharomonospora azurea NA-128</name>
    <dbReference type="NCBI Taxonomy" id="882081"/>
    <lineage>
        <taxon>Bacteria</taxon>
        <taxon>Bacillati</taxon>
        <taxon>Actinomycetota</taxon>
        <taxon>Actinomycetes</taxon>
        <taxon>Pseudonocardiales</taxon>
        <taxon>Pseudonocardiaceae</taxon>
        <taxon>Saccharomonospora</taxon>
    </lineage>
</organism>
<dbReference type="InterPro" id="IPR013830">
    <property type="entry name" value="SGNH_hydro"/>
</dbReference>
<dbReference type="EMBL" id="CM001466">
    <property type="protein sequence ID" value="EHY90389.1"/>
    <property type="molecule type" value="Genomic_DNA"/>
</dbReference>
<reference evidence="3 4" key="1">
    <citation type="journal article" date="2012" name="Stand. Genomic Sci.">
        <title>Genome sequence of the soil bacterium Saccharomonospora azurea type strain (NA-128(T)).</title>
        <authorList>
            <person name="Klenk H.P."/>
            <person name="Held B."/>
            <person name="Lucas S."/>
            <person name="Lapidus A."/>
            <person name="Copeland A."/>
            <person name="Hammon N."/>
            <person name="Pitluck S."/>
            <person name="Goodwin L.A."/>
            <person name="Han C."/>
            <person name="Tapia R."/>
            <person name="Brambilla E.M."/>
            <person name="Potter G."/>
            <person name="Land M."/>
            <person name="Ivanova N."/>
            <person name="Rohde M."/>
            <person name="Goker M."/>
            <person name="Detter J.C."/>
            <person name="Kyrpides N.C."/>
            <person name="Woyke T."/>
        </authorList>
    </citation>
    <scope>NUCLEOTIDE SEQUENCE [LARGE SCALE GENOMIC DNA]</scope>
    <source>
        <strain evidence="3 4">NA-128</strain>
    </source>
</reference>
<protein>
    <submittedName>
        <fullName evidence="3">Lysophospholipase L1-like esterase</fullName>
    </submittedName>
</protein>
<dbReference type="RefSeq" id="WP_005443751.1">
    <property type="nucleotide sequence ID" value="NZ_CM001466.1"/>
</dbReference>
<dbReference type="InterPro" id="IPR051532">
    <property type="entry name" value="Ester_Hydrolysis_Enzymes"/>
</dbReference>
<dbReference type="PANTHER" id="PTHR30383">
    <property type="entry name" value="THIOESTERASE 1/PROTEASE 1/LYSOPHOSPHOLIPASE L1"/>
    <property type="match status" value="1"/>
</dbReference>
<dbReference type="Proteomes" id="UP000004705">
    <property type="component" value="Chromosome"/>
</dbReference>
<gene>
    <name evidence="3" type="ORF">SacazDRAFT_03516</name>
</gene>
<dbReference type="Gene3D" id="3.40.50.1110">
    <property type="entry name" value="SGNH hydrolase"/>
    <property type="match status" value="1"/>
</dbReference>